<dbReference type="EMBL" id="BGZK01000215">
    <property type="protein sequence ID" value="GBP29065.1"/>
    <property type="molecule type" value="Genomic_DNA"/>
</dbReference>
<comment type="caution">
    <text evidence="1">The sequence shown here is derived from an EMBL/GenBank/DDBJ whole genome shotgun (WGS) entry which is preliminary data.</text>
</comment>
<dbReference type="Pfam" id="PF03137">
    <property type="entry name" value="OATP"/>
    <property type="match status" value="1"/>
</dbReference>
<accession>A0A4C1URI5</accession>
<dbReference type="PANTHER" id="PTHR11388:SF159">
    <property type="entry name" value="SOLUTE CARRIER ORGANIC ANION TRANSPORTER FAMILY MEMBER 74D"/>
    <property type="match status" value="1"/>
</dbReference>
<dbReference type="OrthoDB" id="5062115at2759"/>
<keyword evidence="2" id="KW-1185">Reference proteome</keyword>
<dbReference type="PANTHER" id="PTHR11388">
    <property type="entry name" value="ORGANIC ANION TRANSPORTER"/>
    <property type="match status" value="1"/>
</dbReference>
<reference evidence="1 2" key="1">
    <citation type="journal article" date="2019" name="Commun. Biol.">
        <title>The bagworm genome reveals a unique fibroin gene that provides high tensile strength.</title>
        <authorList>
            <person name="Kono N."/>
            <person name="Nakamura H."/>
            <person name="Ohtoshi R."/>
            <person name="Tomita M."/>
            <person name="Numata K."/>
            <person name="Arakawa K."/>
        </authorList>
    </citation>
    <scope>NUCLEOTIDE SEQUENCE [LARGE SCALE GENOMIC DNA]</scope>
</reference>
<protein>
    <submittedName>
        <fullName evidence="1">Solute carrier organic anion transporter family member 1A1</fullName>
    </submittedName>
</protein>
<gene>
    <name evidence="1" type="primary">Slco1a1</name>
    <name evidence="1" type="ORF">EVAR_10881_1</name>
</gene>
<evidence type="ECO:0000313" key="1">
    <source>
        <dbReference type="EMBL" id="GBP29065.1"/>
    </source>
</evidence>
<dbReference type="GO" id="GO:0016323">
    <property type="term" value="C:basolateral plasma membrane"/>
    <property type="evidence" value="ECO:0007669"/>
    <property type="project" value="TreeGrafter"/>
</dbReference>
<proteinExistence type="predicted"/>
<dbReference type="InterPro" id="IPR004156">
    <property type="entry name" value="OATP"/>
</dbReference>
<dbReference type="Proteomes" id="UP000299102">
    <property type="component" value="Unassembled WGS sequence"/>
</dbReference>
<organism evidence="1 2">
    <name type="scientific">Eumeta variegata</name>
    <name type="common">Bagworm moth</name>
    <name type="synonym">Eumeta japonica</name>
    <dbReference type="NCBI Taxonomy" id="151549"/>
    <lineage>
        <taxon>Eukaryota</taxon>
        <taxon>Metazoa</taxon>
        <taxon>Ecdysozoa</taxon>
        <taxon>Arthropoda</taxon>
        <taxon>Hexapoda</taxon>
        <taxon>Insecta</taxon>
        <taxon>Pterygota</taxon>
        <taxon>Neoptera</taxon>
        <taxon>Endopterygota</taxon>
        <taxon>Lepidoptera</taxon>
        <taxon>Glossata</taxon>
        <taxon>Ditrysia</taxon>
        <taxon>Tineoidea</taxon>
        <taxon>Psychidae</taxon>
        <taxon>Oiketicinae</taxon>
        <taxon>Eumeta</taxon>
    </lineage>
</organism>
<dbReference type="GO" id="GO:0015347">
    <property type="term" value="F:sodium-independent organic anion transmembrane transporter activity"/>
    <property type="evidence" value="ECO:0007669"/>
    <property type="project" value="TreeGrafter"/>
</dbReference>
<sequence length="145" mass="16359">MLGSLVPRWSYVYRVCLFTCTRAAITIGIRVIGPALGFLLGALFTRVYVDPLHDPSYSFTDPRWVGAWWLGEFLQPRNPKSTDSSKMTRGMCTLHADGFTPRSPHGSSRVRVESISLSSFNQRLELYSLATAVNHLPVRRLYLLP</sequence>
<dbReference type="GO" id="GO:0043252">
    <property type="term" value="P:sodium-independent organic anion transport"/>
    <property type="evidence" value="ECO:0007669"/>
    <property type="project" value="TreeGrafter"/>
</dbReference>
<name>A0A4C1URI5_EUMVA</name>
<dbReference type="AlphaFoldDB" id="A0A4C1URI5"/>
<evidence type="ECO:0000313" key="2">
    <source>
        <dbReference type="Proteomes" id="UP000299102"/>
    </source>
</evidence>